<accession>A0A5B2TI81</accession>
<feature type="domain" description="DNA/pantothenate metabolism flavoprotein C-terminal" evidence="6">
    <location>
        <begin position="192"/>
        <end position="400"/>
    </location>
</feature>
<dbReference type="InterPro" id="IPR036551">
    <property type="entry name" value="Flavin_trans-like"/>
</dbReference>
<dbReference type="AlphaFoldDB" id="A0A5B2TI81"/>
<keyword evidence="2 3" id="KW-0456">Lyase</keyword>
<keyword evidence="3" id="KW-0460">Magnesium</keyword>
<evidence type="ECO:0000313" key="7">
    <source>
        <dbReference type="EMBL" id="KAA2213715.1"/>
    </source>
</evidence>
<comment type="pathway">
    <text evidence="3 4">Cofactor biosynthesis; coenzyme A biosynthesis; CoA from (R)-pantothenate: step 2/5.</text>
</comment>
<comment type="function">
    <text evidence="4">Catalyzes two steps in the biosynthesis of coenzyme A. In the first step cysteine is conjugated to 4'-phosphopantothenate to form 4-phosphopantothenoylcysteine, in the latter compound is decarboxylated to form 4'-phosphopantotheine.</text>
</comment>
<feature type="binding site" evidence="3">
    <location>
        <position position="284"/>
    </location>
    <ligand>
        <name>CTP</name>
        <dbReference type="ChEBI" id="CHEBI:37563"/>
    </ligand>
</feature>
<keyword evidence="3" id="KW-0479">Metal-binding</keyword>
<feature type="binding site" evidence="3">
    <location>
        <position position="294"/>
    </location>
    <ligand>
        <name>CTP</name>
        <dbReference type="ChEBI" id="CHEBI:37563"/>
    </ligand>
</feature>
<dbReference type="EC" id="4.1.1.36" evidence="3"/>
<dbReference type="Pfam" id="PF02441">
    <property type="entry name" value="Flavoprotein"/>
    <property type="match status" value="1"/>
</dbReference>
<dbReference type="GO" id="GO:0015937">
    <property type="term" value="P:coenzyme A biosynthetic process"/>
    <property type="evidence" value="ECO:0007669"/>
    <property type="project" value="UniProtKB-UniRule"/>
</dbReference>
<evidence type="ECO:0000259" key="5">
    <source>
        <dbReference type="Pfam" id="PF02441"/>
    </source>
</evidence>
<evidence type="ECO:0000313" key="8">
    <source>
        <dbReference type="Proteomes" id="UP000322110"/>
    </source>
</evidence>
<dbReference type="Pfam" id="PF04127">
    <property type="entry name" value="DFP"/>
    <property type="match status" value="1"/>
</dbReference>
<comment type="cofactor">
    <cofactor evidence="3">
        <name>Mg(2+)</name>
        <dbReference type="ChEBI" id="CHEBI:18420"/>
    </cofactor>
</comment>
<keyword evidence="3 4" id="KW-0288">FMN</keyword>
<feature type="binding site" evidence="3">
    <location>
        <position position="349"/>
    </location>
    <ligand>
        <name>CTP</name>
        <dbReference type="ChEBI" id="CHEBI:37563"/>
    </ligand>
</feature>
<keyword evidence="3" id="KW-0511">Multifunctional enzyme</keyword>
<comment type="caution">
    <text evidence="7">The sequence shown here is derived from an EMBL/GenBank/DDBJ whole genome shotgun (WGS) entry which is preliminary data.</text>
</comment>
<feature type="binding site" evidence="3">
    <location>
        <position position="331"/>
    </location>
    <ligand>
        <name>CTP</name>
        <dbReference type="ChEBI" id="CHEBI:37563"/>
    </ligand>
</feature>
<comment type="pathway">
    <text evidence="3 4">Cofactor biosynthesis; coenzyme A biosynthesis; CoA from (R)-pantothenate: step 3/5.</text>
</comment>
<dbReference type="OrthoDB" id="9802554at2"/>
<feature type="binding site" evidence="3">
    <location>
        <begin position="312"/>
        <end position="315"/>
    </location>
    <ligand>
        <name>CTP</name>
        <dbReference type="ChEBI" id="CHEBI:37563"/>
    </ligand>
</feature>
<evidence type="ECO:0000256" key="2">
    <source>
        <dbReference type="ARBA" id="ARBA00023239"/>
    </source>
</evidence>
<name>A0A5B2TI81_9PROT</name>
<keyword evidence="1 3" id="KW-0210">Decarboxylase</keyword>
<dbReference type="InterPro" id="IPR007085">
    <property type="entry name" value="DNA/pantothenate-metab_flavo_C"/>
</dbReference>
<evidence type="ECO:0000256" key="1">
    <source>
        <dbReference type="ARBA" id="ARBA00022793"/>
    </source>
</evidence>
<dbReference type="SUPFAM" id="SSF52507">
    <property type="entry name" value="Homo-oligomeric flavin-containing Cys decarboxylases, HFCD"/>
    <property type="match status" value="1"/>
</dbReference>
<comment type="cofactor">
    <cofactor evidence="3">
        <name>FMN</name>
        <dbReference type="ChEBI" id="CHEBI:58210"/>
    </cofactor>
    <text evidence="3">Binds 1 FMN per subunit.</text>
</comment>
<reference evidence="7 8" key="1">
    <citation type="journal article" date="2015" name="Int. J. Syst. Evol. Microbiol.">
        <title>Roseomonas oryzae sp. nov., isolated from paddy rhizosphere soil.</title>
        <authorList>
            <person name="Ramaprasad E.V."/>
            <person name="Sasikala Ch."/>
            <person name="Ramana Ch.V."/>
        </authorList>
    </citation>
    <scope>NUCLEOTIDE SEQUENCE [LARGE SCALE GENOMIC DNA]</scope>
    <source>
        <strain evidence="7 8">KCTC 42542</strain>
    </source>
</reference>
<dbReference type="HAMAP" id="MF_02225">
    <property type="entry name" value="CoaBC"/>
    <property type="match status" value="1"/>
</dbReference>
<feature type="domain" description="Flavoprotein" evidence="5">
    <location>
        <begin position="6"/>
        <end position="168"/>
    </location>
</feature>
<evidence type="ECO:0000256" key="3">
    <source>
        <dbReference type="HAMAP-Rule" id="MF_02225"/>
    </source>
</evidence>
<dbReference type="EMBL" id="VUKA01000002">
    <property type="protein sequence ID" value="KAA2213715.1"/>
    <property type="molecule type" value="Genomic_DNA"/>
</dbReference>
<dbReference type="NCBIfam" id="TIGR00521">
    <property type="entry name" value="coaBC_dfp"/>
    <property type="match status" value="1"/>
</dbReference>
<comment type="similarity">
    <text evidence="3 4">In the C-terminal section; belongs to the PPC synthetase family.</text>
</comment>
<dbReference type="GO" id="GO:0046872">
    <property type="term" value="F:metal ion binding"/>
    <property type="evidence" value="ECO:0007669"/>
    <property type="project" value="UniProtKB-KW"/>
</dbReference>
<dbReference type="RefSeq" id="WP_149811372.1">
    <property type="nucleotide sequence ID" value="NZ_VUKA01000002.1"/>
</dbReference>
<feature type="region of interest" description="Phosphopantothenoylcysteine decarboxylase" evidence="3">
    <location>
        <begin position="1"/>
        <end position="196"/>
    </location>
</feature>
<dbReference type="GO" id="GO:0015941">
    <property type="term" value="P:pantothenate catabolic process"/>
    <property type="evidence" value="ECO:0007669"/>
    <property type="project" value="InterPro"/>
</dbReference>
<dbReference type="GO" id="GO:0004633">
    <property type="term" value="F:phosphopantothenoylcysteine decarboxylase activity"/>
    <property type="evidence" value="ECO:0007669"/>
    <property type="project" value="UniProtKB-UniRule"/>
</dbReference>
<feature type="region of interest" description="Phosphopantothenate--cysteine ligase" evidence="3">
    <location>
        <begin position="197"/>
        <end position="408"/>
    </location>
</feature>
<dbReference type="EC" id="6.3.2.5" evidence="3"/>
<comment type="catalytic activity">
    <reaction evidence="3 4">
        <text>N-[(R)-4-phosphopantothenoyl]-L-cysteine + H(+) = (R)-4'-phosphopantetheine + CO2</text>
        <dbReference type="Rhea" id="RHEA:16793"/>
        <dbReference type="ChEBI" id="CHEBI:15378"/>
        <dbReference type="ChEBI" id="CHEBI:16526"/>
        <dbReference type="ChEBI" id="CHEBI:59458"/>
        <dbReference type="ChEBI" id="CHEBI:61723"/>
        <dbReference type="EC" id="4.1.1.36"/>
    </reaction>
</comment>
<dbReference type="Gene3D" id="3.40.50.10300">
    <property type="entry name" value="CoaB-like"/>
    <property type="match status" value="1"/>
</dbReference>
<dbReference type="GO" id="GO:0010181">
    <property type="term" value="F:FMN binding"/>
    <property type="evidence" value="ECO:0007669"/>
    <property type="project" value="UniProtKB-UniRule"/>
</dbReference>
<dbReference type="SUPFAM" id="SSF102645">
    <property type="entry name" value="CoaB-like"/>
    <property type="match status" value="1"/>
</dbReference>
<dbReference type="GO" id="GO:0071513">
    <property type="term" value="C:phosphopantothenoylcysteine decarboxylase complex"/>
    <property type="evidence" value="ECO:0007669"/>
    <property type="project" value="TreeGrafter"/>
</dbReference>
<keyword evidence="8" id="KW-1185">Reference proteome</keyword>
<comment type="caution">
    <text evidence="3">Lacks conserved residue(s) required for the propagation of feature annotation.</text>
</comment>
<evidence type="ECO:0000259" key="6">
    <source>
        <dbReference type="Pfam" id="PF04127"/>
    </source>
</evidence>
<proteinExistence type="inferred from homology"/>
<feature type="binding site" evidence="3">
    <location>
        <position position="345"/>
    </location>
    <ligand>
        <name>CTP</name>
        <dbReference type="ChEBI" id="CHEBI:37563"/>
    </ligand>
</feature>
<protein>
    <recommendedName>
        <fullName evidence="3">Coenzyme A biosynthesis bifunctional protein CoaBC</fullName>
    </recommendedName>
    <alternativeName>
        <fullName evidence="3">DNA/pantothenate metabolism flavoprotein</fullName>
    </alternativeName>
    <alternativeName>
        <fullName evidence="3">Phosphopantothenoylcysteine synthetase/decarboxylase</fullName>
        <shortName evidence="3">PPCS-PPCDC</shortName>
    </alternativeName>
    <domain>
        <recommendedName>
            <fullName evidence="3">Phosphopantothenoylcysteine decarboxylase</fullName>
            <shortName evidence="3">PPC decarboxylase</shortName>
            <shortName evidence="3">PPC-DC</shortName>
            <ecNumber evidence="3">4.1.1.36</ecNumber>
        </recommendedName>
        <alternativeName>
            <fullName evidence="3">CoaC</fullName>
        </alternativeName>
    </domain>
    <domain>
        <recommendedName>
            <fullName evidence="3">Phosphopantothenate--cysteine ligase</fullName>
            <ecNumber evidence="3">6.3.2.5</ecNumber>
        </recommendedName>
        <alternativeName>
            <fullName evidence="3">CoaB</fullName>
        </alternativeName>
        <alternativeName>
            <fullName evidence="3">Phosphopantothenoylcysteine synthetase</fullName>
            <shortName evidence="3">PPC synthetase</shortName>
            <shortName evidence="3">PPC-S</shortName>
        </alternativeName>
    </domain>
</protein>
<dbReference type="InterPro" id="IPR003382">
    <property type="entry name" value="Flavoprotein"/>
</dbReference>
<sequence>MLANSRILLIVSGSVSAYKALELTRLLRKAGARVTPVLTAGGARFVTPHAVQAIAGEAVHQDLWSLAGEAEIGHIRLARLPDLVVVAPASADLLAKMANGLADDLATTLLLATDRPVLVAPAMNWAMWAHPATRANMALLRERGVAVIGPNDGAMAEAEAGPGRLAEPAEMLAVVERLLGAARAADAGPRPLAGRHVLVTSGPTHEPIDPVRYIANRSSGRQGHAIAGALARLGARVTLVSGPVSQPDPPGATVLRVETAVEMLAACEAALPADAAICAAAVADWRSAGLAGQKLKKVPGQPPPPLELALNPDILASLSGHARRPRLVVGFAAETENVVSNAVAKRQRKGCDWIVANDVSGDVMGGAENAVHLVTAGGVEDWPRLPKEEVAGRLAALVAETLAGGAEA</sequence>
<organism evidence="7 8">
    <name type="scientific">Teichococcus oryzae</name>
    <dbReference type="NCBI Taxonomy" id="1608942"/>
    <lineage>
        <taxon>Bacteria</taxon>
        <taxon>Pseudomonadati</taxon>
        <taxon>Pseudomonadota</taxon>
        <taxon>Alphaproteobacteria</taxon>
        <taxon>Acetobacterales</taxon>
        <taxon>Roseomonadaceae</taxon>
        <taxon>Roseomonas</taxon>
    </lineage>
</organism>
<comment type="function">
    <text evidence="3">Catalyzes two sequential steps in the biosynthesis of coenzyme A. In the first step cysteine is conjugated to 4'-phosphopantothenate to form 4-phosphopantothenoylcysteine. In the second step the latter compound is decarboxylated to form 4'-phosphopantotheine.</text>
</comment>
<keyword evidence="3 4" id="KW-0436">Ligase</keyword>
<dbReference type="PANTHER" id="PTHR14359:SF6">
    <property type="entry name" value="PHOSPHOPANTOTHENOYLCYSTEINE DECARBOXYLASE"/>
    <property type="match status" value="1"/>
</dbReference>
<comment type="catalytic activity">
    <reaction evidence="3 4">
        <text>(R)-4'-phosphopantothenate + L-cysteine + CTP = N-[(R)-4-phosphopantothenoyl]-L-cysteine + CMP + diphosphate + H(+)</text>
        <dbReference type="Rhea" id="RHEA:19397"/>
        <dbReference type="ChEBI" id="CHEBI:10986"/>
        <dbReference type="ChEBI" id="CHEBI:15378"/>
        <dbReference type="ChEBI" id="CHEBI:33019"/>
        <dbReference type="ChEBI" id="CHEBI:35235"/>
        <dbReference type="ChEBI" id="CHEBI:37563"/>
        <dbReference type="ChEBI" id="CHEBI:59458"/>
        <dbReference type="ChEBI" id="CHEBI:60377"/>
        <dbReference type="EC" id="6.3.2.5"/>
    </reaction>
</comment>
<dbReference type="Proteomes" id="UP000322110">
    <property type="component" value="Unassembled WGS sequence"/>
</dbReference>
<evidence type="ECO:0000256" key="4">
    <source>
        <dbReference type="RuleBase" id="RU364078"/>
    </source>
</evidence>
<dbReference type="InterPro" id="IPR005252">
    <property type="entry name" value="CoaBC"/>
</dbReference>
<dbReference type="Gene3D" id="3.40.50.1950">
    <property type="entry name" value="Flavin prenyltransferase-like"/>
    <property type="match status" value="1"/>
</dbReference>
<dbReference type="UniPathway" id="UPA00241">
    <property type="reaction ID" value="UER00353"/>
</dbReference>
<dbReference type="PANTHER" id="PTHR14359">
    <property type="entry name" value="HOMO-OLIGOMERIC FLAVIN CONTAINING CYS DECARBOXYLASE FAMILY"/>
    <property type="match status" value="1"/>
</dbReference>
<dbReference type="InterPro" id="IPR035929">
    <property type="entry name" value="CoaB-like_sf"/>
</dbReference>
<comment type="similarity">
    <text evidence="3 4">In the N-terminal section; belongs to the HFCD (homo-oligomeric flavin containing Cys decarboxylase) superfamily.</text>
</comment>
<dbReference type="GO" id="GO:0004632">
    <property type="term" value="F:phosphopantothenate--cysteine ligase activity"/>
    <property type="evidence" value="ECO:0007669"/>
    <property type="project" value="UniProtKB-UniRule"/>
</dbReference>
<gene>
    <name evidence="3 7" type="primary">coaBC</name>
    <name evidence="7" type="ORF">F0Q34_06505</name>
</gene>
<keyword evidence="3 4" id="KW-0285">Flavoprotein</keyword>